<dbReference type="AlphaFoldDB" id="A0A2U8E7H0"/>
<sequence>MPARAGTLPGRRAAARKTRGRRQPRSRLHPRRGNLAVKIDLPDNGGNATQTAPARRPAFHRALHRATDRTRPSIWKYDYLVLSKLAENINELFTQTVAELSESPRKIALDAGCEQSPYKKLFEARGWKLETLDIAPGPGVDHVGTVEQTGLPADGFDFVLCTEVIEHSAQPWAAMRELRRILRPGGRLLFSVPHVWFYHPHPADHWRFTQQGVARLAVDSGFEIETLLSRGGSAAAFFQIMNMYLFGALGVFGAPLYLMNNIAGALFDKLSGNTKLCLGFAALCRKPE</sequence>
<dbReference type="CDD" id="cd02440">
    <property type="entry name" value="AdoMet_MTases"/>
    <property type="match status" value="1"/>
</dbReference>
<proteinExistence type="predicted"/>
<dbReference type="SUPFAM" id="SSF53335">
    <property type="entry name" value="S-adenosyl-L-methionine-dependent methyltransferases"/>
    <property type="match status" value="1"/>
</dbReference>
<reference evidence="3 4" key="1">
    <citation type="journal article" date="2018" name="Syst. Appl. Microbiol.">
        <title>Ereboglobus luteus gen. nov. sp. nov. from cockroach guts, and new insights into the oxygen relationship of the genera Opitutus and Didymococcus (Verrucomicrobia: Opitutaceae).</title>
        <authorList>
            <person name="Tegtmeier D."/>
            <person name="Belitz A."/>
            <person name="Radek R."/>
            <person name="Heimerl T."/>
            <person name="Brune A."/>
        </authorList>
    </citation>
    <scope>NUCLEOTIDE SEQUENCE [LARGE SCALE GENOMIC DNA]</scope>
    <source>
        <strain evidence="3 4">Ho45</strain>
    </source>
</reference>
<organism evidence="3 4">
    <name type="scientific">Ereboglobus luteus</name>
    <dbReference type="NCBI Taxonomy" id="1796921"/>
    <lineage>
        <taxon>Bacteria</taxon>
        <taxon>Pseudomonadati</taxon>
        <taxon>Verrucomicrobiota</taxon>
        <taxon>Opitutia</taxon>
        <taxon>Opitutales</taxon>
        <taxon>Opitutaceae</taxon>
        <taxon>Ereboglobus</taxon>
    </lineage>
</organism>
<keyword evidence="2" id="KW-0812">Transmembrane</keyword>
<feature type="region of interest" description="Disordered" evidence="1">
    <location>
        <begin position="1"/>
        <end position="34"/>
    </location>
</feature>
<dbReference type="Gene3D" id="3.40.50.150">
    <property type="entry name" value="Vaccinia Virus protein VP39"/>
    <property type="match status" value="1"/>
</dbReference>
<dbReference type="EMBL" id="CP023004">
    <property type="protein sequence ID" value="AWI10564.1"/>
    <property type="molecule type" value="Genomic_DNA"/>
</dbReference>
<feature type="transmembrane region" description="Helical" evidence="2">
    <location>
        <begin position="236"/>
        <end position="259"/>
    </location>
</feature>
<gene>
    <name evidence="3" type="ORF">CKA38_06740</name>
</gene>
<keyword evidence="4" id="KW-1185">Reference proteome</keyword>
<protein>
    <recommendedName>
        <fullName evidence="5">Methyltransferase type 11 domain-containing protein</fullName>
    </recommendedName>
</protein>
<keyword evidence="2" id="KW-1133">Transmembrane helix</keyword>
<feature type="compositionally biased region" description="Basic residues" evidence="1">
    <location>
        <begin position="13"/>
        <end position="32"/>
    </location>
</feature>
<evidence type="ECO:0000256" key="2">
    <source>
        <dbReference type="SAM" id="Phobius"/>
    </source>
</evidence>
<dbReference type="Pfam" id="PF13489">
    <property type="entry name" value="Methyltransf_23"/>
    <property type="match status" value="1"/>
</dbReference>
<dbReference type="InterPro" id="IPR029063">
    <property type="entry name" value="SAM-dependent_MTases_sf"/>
</dbReference>
<dbReference type="KEGG" id="elut:CKA38_06740"/>
<keyword evidence="2" id="KW-0472">Membrane</keyword>
<evidence type="ECO:0008006" key="5">
    <source>
        <dbReference type="Google" id="ProtNLM"/>
    </source>
</evidence>
<evidence type="ECO:0000313" key="4">
    <source>
        <dbReference type="Proteomes" id="UP000244896"/>
    </source>
</evidence>
<evidence type="ECO:0000313" key="3">
    <source>
        <dbReference type="EMBL" id="AWI10564.1"/>
    </source>
</evidence>
<name>A0A2U8E7H0_9BACT</name>
<evidence type="ECO:0000256" key="1">
    <source>
        <dbReference type="SAM" id="MobiDB-lite"/>
    </source>
</evidence>
<dbReference type="OrthoDB" id="8936324at2"/>
<accession>A0A2U8E7H0</accession>
<dbReference type="Proteomes" id="UP000244896">
    <property type="component" value="Chromosome"/>
</dbReference>